<feature type="active site" description="Proton donor" evidence="2">
    <location>
        <position position="595"/>
    </location>
</feature>
<dbReference type="EMBL" id="MU854444">
    <property type="protein sequence ID" value="KAK4035410.1"/>
    <property type="molecule type" value="Genomic_DNA"/>
</dbReference>
<dbReference type="InterPro" id="IPR000172">
    <property type="entry name" value="GMC_OxRdtase_N"/>
</dbReference>
<dbReference type="SUPFAM" id="SSF54373">
    <property type="entry name" value="FAD-linked reductases, C-terminal domain"/>
    <property type="match status" value="1"/>
</dbReference>
<proteinExistence type="inferred from homology"/>
<feature type="signal peptide" evidence="4">
    <location>
        <begin position="1"/>
        <end position="21"/>
    </location>
</feature>
<evidence type="ECO:0000313" key="7">
    <source>
        <dbReference type="Proteomes" id="UP001303115"/>
    </source>
</evidence>
<comment type="similarity">
    <text evidence="1">Belongs to the GMC oxidoreductase family.</text>
</comment>
<evidence type="ECO:0000256" key="2">
    <source>
        <dbReference type="PIRSR" id="PIRSR000137-1"/>
    </source>
</evidence>
<evidence type="ECO:0000256" key="4">
    <source>
        <dbReference type="SAM" id="SignalP"/>
    </source>
</evidence>
<protein>
    <recommendedName>
        <fullName evidence="5">Glucose-methanol-choline oxidoreductase N-terminal domain-containing protein</fullName>
    </recommendedName>
</protein>
<dbReference type="Proteomes" id="UP001303115">
    <property type="component" value="Unassembled WGS sequence"/>
</dbReference>
<keyword evidence="7" id="KW-1185">Reference proteome</keyword>
<dbReference type="PIRSF" id="PIRSF000137">
    <property type="entry name" value="Alcohol_oxidase"/>
    <property type="match status" value="1"/>
</dbReference>
<dbReference type="Pfam" id="PF00732">
    <property type="entry name" value="GMC_oxred_N"/>
    <property type="match status" value="1"/>
</dbReference>
<evidence type="ECO:0000256" key="1">
    <source>
        <dbReference type="ARBA" id="ARBA00010790"/>
    </source>
</evidence>
<accession>A0AAN6PBP6</accession>
<dbReference type="InterPro" id="IPR036188">
    <property type="entry name" value="FAD/NAD-bd_sf"/>
</dbReference>
<dbReference type="PROSITE" id="PS00624">
    <property type="entry name" value="GMC_OXRED_2"/>
    <property type="match status" value="1"/>
</dbReference>
<sequence length="690" mass="73597">MVLALLPVFLSLFTFLQLTDCILILPDDLNKLLSSYDYIVVGGGVSGLVVANRLSEDANVTVLVLEAGELDSSSDIVTVPGLIGHGFPPAYNWNLTTTPQEFLDNNTRDYGQGHVVGGGSILNGIVTTRGARADYDAWQALGNPGWGWEDMLPYFKKSEKFSVDVSSGRAKTLNIRPDQSVHGTSGPLEITYPNFLYNQSTNFLRALSELGVPLLADPNAGVAAGAMIAPASMSASNQSRIDSRRAYLDPVIHRPNLHLAVQQTVTRVLVETNTITNIVAPPFGRLVRAYGVEYTTSAESPRRQVLCNREVILAAGAIISPALLQVSGIGPADLLNELKVPVKVDLPGVGQNFQDHAMVGAFYNYTKPGLFSTRNLTGDTLAQAKEEHRLTHELTPPGPWTTPLITTIAFPHLTHLLPPNTTTLPFLTNSSQINLPDSLQHLPTTTTRHPALIRGYTAQLTLLANLLSHPSVGALELMADSLGTLTISVQHPLSRGIVRALAADLLSPLSSTTSSNGVAVAGTGLAGNVALNPRYCSHPADCQLLVTGLGFNRRVIATAAMRELEPAPQAPWDGGGEDETMMMEVVKERVQTEFHASGSTAMMPFDLGGVVSSRLVVYGTGNLRVVDAGVMPLVVGAHVQAAVYAVAEKAADLIKEDNRWARPAGVSGPATANGTFVMGVHRARPVSHEI</sequence>
<keyword evidence="3" id="KW-0274">FAD</keyword>
<feature type="binding site" evidence="3">
    <location>
        <begin position="123"/>
        <end position="126"/>
    </location>
    <ligand>
        <name>FAD</name>
        <dbReference type="ChEBI" id="CHEBI:57692"/>
    </ligand>
</feature>
<comment type="caution">
    <text evidence="6">The sequence shown here is derived from an EMBL/GenBank/DDBJ whole genome shotgun (WGS) entry which is preliminary data.</text>
</comment>
<evidence type="ECO:0000313" key="6">
    <source>
        <dbReference type="EMBL" id="KAK4035410.1"/>
    </source>
</evidence>
<evidence type="ECO:0000256" key="3">
    <source>
        <dbReference type="PIRSR" id="PIRSR000137-2"/>
    </source>
</evidence>
<dbReference type="Gene3D" id="3.30.560.10">
    <property type="entry name" value="Glucose Oxidase, domain 3"/>
    <property type="match status" value="1"/>
</dbReference>
<dbReference type="AlphaFoldDB" id="A0AAN6PBP6"/>
<feature type="binding site" evidence="3">
    <location>
        <position position="265"/>
    </location>
    <ligand>
        <name>FAD</name>
        <dbReference type="ChEBI" id="CHEBI:57692"/>
    </ligand>
</feature>
<reference evidence="7" key="1">
    <citation type="journal article" date="2023" name="Mol. Phylogenet. Evol.">
        <title>Genome-scale phylogeny and comparative genomics of the fungal order Sordariales.</title>
        <authorList>
            <person name="Hensen N."/>
            <person name="Bonometti L."/>
            <person name="Westerberg I."/>
            <person name="Brannstrom I.O."/>
            <person name="Guillou S."/>
            <person name="Cros-Aarteil S."/>
            <person name="Calhoun S."/>
            <person name="Haridas S."/>
            <person name="Kuo A."/>
            <person name="Mondo S."/>
            <person name="Pangilinan J."/>
            <person name="Riley R."/>
            <person name="LaButti K."/>
            <person name="Andreopoulos B."/>
            <person name="Lipzen A."/>
            <person name="Chen C."/>
            <person name="Yan M."/>
            <person name="Daum C."/>
            <person name="Ng V."/>
            <person name="Clum A."/>
            <person name="Steindorff A."/>
            <person name="Ohm R.A."/>
            <person name="Martin F."/>
            <person name="Silar P."/>
            <person name="Natvig D.O."/>
            <person name="Lalanne C."/>
            <person name="Gautier V."/>
            <person name="Ament-Velasquez S.L."/>
            <person name="Kruys A."/>
            <person name="Hutchinson M.I."/>
            <person name="Powell A.J."/>
            <person name="Barry K."/>
            <person name="Miller A.N."/>
            <person name="Grigoriev I.V."/>
            <person name="Debuchy R."/>
            <person name="Gladieux P."/>
            <person name="Hiltunen Thoren M."/>
            <person name="Johannesson H."/>
        </authorList>
    </citation>
    <scope>NUCLEOTIDE SEQUENCE [LARGE SCALE GENOMIC DNA]</scope>
    <source>
        <strain evidence="7">CBS 284.82</strain>
    </source>
</reference>
<keyword evidence="4" id="KW-0732">Signal</keyword>
<dbReference type="GO" id="GO:0044550">
    <property type="term" value="P:secondary metabolite biosynthetic process"/>
    <property type="evidence" value="ECO:0007669"/>
    <property type="project" value="TreeGrafter"/>
</dbReference>
<name>A0AAN6PBP6_9PEZI</name>
<dbReference type="Pfam" id="PF05199">
    <property type="entry name" value="GMC_oxred_C"/>
    <property type="match status" value="1"/>
</dbReference>
<keyword evidence="3" id="KW-0285">Flavoprotein</keyword>
<dbReference type="PANTHER" id="PTHR11552:SF115">
    <property type="entry name" value="DEHYDROGENASE XPTC-RELATED"/>
    <property type="match status" value="1"/>
</dbReference>
<feature type="binding site" evidence="3">
    <location>
        <position position="115"/>
    </location>
    <ligand>
        <name>FAD</name>
        <dbReference type="ChEBI" id="CHEBI:57692"/>
    </ligand>
</feature>
<feature type="active site" description="Proton acceptor" evidence="2">
    <location>
        <position position="638"/>
    </location>
</feature>
<dbReference type="GO" id="GO:0050660">
    <property type="term" value="F:flavin adenine dinucleotide binding"/>
    <property type="evidence" value="ECO:0007669"/>
    <property type="project" value="InterPro"/>
</dbReference>
<comment type="cofactor">
    <cofactor evidence="3">
        <name>FAD</name>
        <dbReference type="ChEBI" id="CHEBI:57692"/>
    </cofactor>
</comment>
<dbReference type="Gene3D" id="3.50.50.60">
    <property type="entry name" value="FAD/NAD(P)-binding domain"/>
    <property type="match status" value="1"/>
</dbReference>
<gene>
    <name evidence="6" type="ORF">C8A01DRAFT_38093</name>
</gene>
<feature type="domain" description="Glucose-methanol-choline oxidoreductase N-terminal" evidence="5">
    <location>
        <begin position="316"/>
        <end position="330"/>
    </location>
</feature>
<dbReference type="PANTHER" id="PTHR11552">
    <property type="entry name" value="GLUCOSE-METHANOL-CHOLINE GMC OXIDOREDUCTASE"/>
    <property type="match status" value="1"/>
</dbReference>
<evidence type="ECO:0000259" key="5">
    <source>
        <dbReference type="PROSITE" id="PS00624"/>
    </source>
</evidence>
<dbReference type="InterPro" id="IPR012132">
    <property type="entry name" value="GMC_OxRdtase"/>
</dbReference>
<dbReference type="SUPFAM" id="SSF51905">
    <property type="entry name" value="FAD/NAD(P)-binding domain"/>
    <property type="match status" value="1"/>
</dbReference>
<organism evidence="6 7">
    <name type="scientific">Parachaetomium inaequale</name>
    <dbReference type="NCBI Taxonomy" id="2588326"/>
    <lineage>
        <taxon>Eukaryota</taxon>
        <taxon>Fungi</taxon>
        <taxon>Dikarya</taxon>
        <taxon>Ascomycota</taxon>
        <taxon>Pezizomycotina</taxon>
        <taxon>Sordariomycetes</taxon>
        <taxon>Sordariomycetidae</taxon>
        <taxon>Sordariales</taxon>
        <taxon>Chaetomiaceae</taxon>
        <taxon>Parachaetomium</taxon>
    </lineage>
</organism>
<dbReference type="InterPro" id="IPR007867">
    <property type="entry name" value="GMC_OxRtase_C"/>
</dbReference>
<feature type="chain" id="PRO_5042961049" description="Glucose-methanol-choline oxidoreductase N-terminal domain-containing protein" evidence="4">
    <location>
        <begin position="22"/>
        <end position="690"/>
    </location>
</feature>
<dbReference type="GO" id="GO:0016614">
    <property type="term" value="F:oxidoreductase activity, acting on CH-OH group of donors"/>
    <property type="evidence" value="ECO:0007669"/>
    <property type="project" value="InterPro"/>
</dbReference>